<comment type="subcellular location">
    <subcellularLocation>
        <location evidence="2">Membrane</location>
        <topology evidence="2">Multi-pass membrane protein</topology>
    </subcellularLocation>
</comment>
<dbReference type="GO" id="GO:0050660">
    <property type="term" value="F:flavin adenine dinucleotide binding"/>
    <property type="evidence" value="ECO:0007669"/>
    <property type="project" value="TreeGrafter"/>
</dbReference>
<evidence type="ECO:0000256" key="1">
    <source>
        <dbReference type="ARBA" id="ARBA00001974"/>
    </source>
</evidence>
<evidence type="ECO:0000256" key="13">
    <source>
        <dbReference type="SAM" id="Phobius"/>
    </source>
</evidence>
<dbReference type="PRINTS" id="PR00410">
    <property type="entry name" value="PHEHYDRXLASE"/>
</dbReference>
<dbReference type="PROSITE" id="PS51384">
    <property type="entry name" value="FAD_FR"/>
    <property type="match status" value="1"/>
</dbReference>
<protein>
    <submittedName>
        <fullName evidence="15">Putative ferric reductase</fullName>
    </submittedName>
</protein>
<feature type="transmembrane region" description="Helical" evidence="13">
    <location>
        <begin position="118"/>
        <end position="138"/>
    </location>
</feature>
<feature type="domain" description="FAD-binding FR-type" evidence="14">
    <location>
        <begin position="202"/>
        <end position="304"/>
    </location>
</feature>
<evidence type="ECO:0000256" key="6">
    <source>
        <dbReference type="ARBA" id="ARBA00022723"/>
    </source>
</evidence>
<evidence type="ECO:0000256" key="4">
    <source>
        <dbReference type="ARBA" id="ARBA00022692"/>
    </source>
</evidence>
<dbReference type="EMBL" id="VFOQ01000001">
    <property type="protein sequence ID" value="TQL61393.1"/>
    <property type="molecule type" value="Genomic_DNA"/>
</dbReference>
<dbReference type="SUPFAM" id="SSF52343">
    <property type="entry name" value="Ferredoxin reductase-like, C-terminal NADP-linked domain"/>
    <property type="match status" value="1"/>
</dbReference>
<sequence>MRSMIRQAWAVAYFAVVLIPLGLALGSDRPAGANAAYEVSLASGLVALSLLVVTWVLPKRVRALSNGLGIDVVMRVHRLVGITTLGFVLTHVVAVMMIRPGNLALLDVRVAPGRARAAFVATLAMLLLVVLALLRRWIGPRYEAWRGVHVVLGTTVLVGSSLHVLLLKHLVLTPLFSKWFAFLAAVVLFVTLRRWVWRPMRALLHPYLVSEVRRESPTVSTVVLEAWGHRGLSRFQPGQFAYVRFGATPFGFEEHPFTIASPPRRRGELEFTVKDLGDYSSSAGDLAVGDRVWVDGPHGAFTPVEHADRGLVMVAAGVGITPMMSVLRHLASVADEREHWLFVAAPSEQELLFREELAAMTRRIRLRVVEVVTRPQEGWHGPTGRIDVDLLDRHLPENHHDFDYYLCGPPQMARDVTDALSELGVDSRQVHDETFDAV</sequence>
<evidence type="ECO:0000259" key="14">
    <source>
        <dbReference type="PROSITE" id="PS51384"/>
    </source>
</evidence>
<dbReference type="GO" id="GO:0016020">
    <property type="term" value="C:membrane"/>
    <property type="evidence" value="ECO:0007669"/>
    <property type="project" value="UniProtKB-SubCell"/>
</dbReference>
<feature type="transmembrane region" description="Helical" evidence="13">
    <location>
        <begin position="150"/>
        <end position="167"/>
    </location>
</feature>
<dbReference type="GO" id="GO:0046872">
    <property type="term" value="F:metal ion binding"/>
    <property type="evidence" value="ECO:0007669"/>
    <property type="project" value="UniProtKB-KW"/>
</dbReference>
<dbReference type="InterPro" id="IPR013112">
    <property type="entry name" value="FAD-bd_8"/>
</dbReference>
<reference evidence="15 16" key="1">
    <citation type="submission" date="2019-06" db="EMBL/GenBank/DDBJ databases">
        <title>Sequencing the genomes of 1000 actinobacteria strains.</title>
        <authorList>
            <person name="Klenk H.-P."/>
        </authorList>
    </citation>
    <scope>NUCLEOTIDE SEQUENCE [LARGE SCALE GENOMIC DNA]</scope>
    <source>
        <strain evidence="15 16">DSM 18082</strain>
    </source>
</reference>
<dbReference type="InterPro" id="IPR013130">
    <property type="entry name" value="Fe3_Rdtase_TM_dom"/>
</dbReference>
<keyword evidence="4 13" id="KW-0812">Transmembrane</keyword>
<name>A0A542ZM20_9MICO</name>
<evidence type="ECO:0000256" key="10">
    <source>
        <dbReference type="ARBA" id="ARBA00023004"/>
    </source>
</evidence>
<evidence type="ECO:0000256" key="9">
    <source>
        <dbReference type="ARBA" id="ARBA00023002"/>
    </source>
</evidence>
<dbReference type="AlphaFoldDB" id="A0A542ZM20"/>
<keyword evidence="7" id="KW-0274">FAD</keyword>
<evidence type="ECO:0000256" key="8">
    <source>
        <dbReference type="ARBA" id="ARBA00022989"/>
    </source>
</evidence>
<comment type="cofactor">
    <cofactor evidence="1">
        <name>FAD</name>
        <dbReference type="ChEBI" id="CHEBI:57692"/>
    </cofactor>
</comment>
<evidence type="ECO:0000256" key="7">
    <source>
        <dbReference type="ARBA" id="ARBA00022827"/>
    </source>
</evidence>
<accession>A0A542ZM20</accession>
<feature type="transmembrane region" description="Helical" evidence="13">
    <location>
        <begin position="179"/>
        <end position="196"/>
    </location>
</feature>
<evidence type="ECO:0000256" key="5">
    <source>
        <dbReference type="ARBA" id="ARBA00022714"/>
    </source>
</evidence>
<keyword evidence="9" id="KW-0560">Oxidoreductase</keyword>
<keyword evidence="8 13" id="KW-1133">Transmembrane helix</keyword>
<dbReference type="PANTHER" id="PTHR47354:SF8">
    <property type="entry name" value="1,2-PHENYLACETYL-COA EPOXIDASE, SUBUNIT E"/>
    <property type="match status" value="1"/>
</dbReference>
<keyword evidence="11" id="KW-0411">Iron-sulfur</keyword>
<keyword evidence="5" id="KW-0001">2Fe-2S</keyword>
<dbReference type="InterPro" id="IPR017938">
    <property type="entry name" value="Riboflavin_synthase-like_b-brl"/>
</dbReference>
<dbReference type="InterPro" id="IPR050415">
    <property type="entry name" value="MRET"/>
</dbReference>
<dbReference type="Proteomes" id="UP000319514">
    <property type="component" value="Unassembled WGS sequence"/>
</dbReference>
<gene>
    <name evidence="15" type="ORF">FB474_2802</name>
</gene>
<evidence type="ECO:0000256" key="12">
    <source>
        <dbReference type="ARBA" id="ARBA00023136"/>
    </source>
</evidence>
<organism evidence="15 16">
    <name type="scientific">Oryzihumus leptocrescens</name>
    <dbReference type="NCBI Taxonomy" id="297536"/>
    <lineage>
        <taxon>Bacteria</taxon>
        <taxon>Bacillati</taxon>
        <taxon>Actinomycetota</taxon>
        <taxon>Actinomycetes</taxon>
        <taxon>Micrococcales</taxon>
        <taxon>Intrasporangiaceae</taxon>
        <taxon>Oryzihumus</taxon>
    </lineage>
</organism>
<evidence type="ECO:0000256" key="3">
    <source>
        <dbReference type="ARBA" id="ARBA00022630"/>
    </source>
</evidence>
<keyword evidence="10" id="KW-0408">Iron</keyword>
<keyword evidence="12 13" id="KW-0472">Membrane</keyword>
<dbReference type="InterPro" id="IPR001433">
    <property type="entry name" value="OxRdtase_FAD/NAD-bd"/>
</dbReference>
<dbReference type="InterPro" id="IPR017927">
    <property type="entry name" value="FAD-bd_FR_type"/>
</dbReference>
<proteinExistence type="predicted"/>
<dbReference type="SUPFAM" id="SSF63380">
    <property type="entry name" value="Riboflavin synthase domain-like"/>
    <property type="match status" value="1"/>
</dbReference>
<feature type="transmembrane region" description="Helical" evidence="13">
    <location>
        <begin position="79"/>
        <end position="98"/>
    </location>
</feature>
<dbReference type="PANTHER" id="PTHR47354">
    <property type="entry name" value="NADH OXIDOREDUCTASE HCR"/>
    <property type="match status" value="1"/>
</dbReference>
<keyword evidence="3" id="KW-0285">Flavoprotein</keyword>
<evidence type="ECO:0000256" key="11">
    <source>
        <dbReference type="ARBA" id="ARBA00023014"/>
    </source>
</evidence>
<evidence type="ECO:0000313" key="16">
    <source>
        <dbReference type="Proteomes" id="UP000319514"/>
    </source>
</evidence>
<dbReference type="CDD" id="cd06198">
    <property type="entry name" value="FNR_like_3"/>
    <property type="match status" value="1"/>
</dbReference>
<dbReference type="Gene3D" id="3.40.50.80">
    <property type="entry name" value="Nucleotide-binding domain of ferredoxin-NADP reductase (FNR) module"/>
    <property type="match status" value="1"/>
</dbReference>
<dbReference type="GO" id="GO:0016491">
    <property type="term" value="F:oxidoreductase activity"/>
    <property type="evidence" value="ECO:0007669"/>
    <property type="project" value="UniProtKB-KW"/>
</dbReference>
<evidence type="ECO:0000256" key="2">
    <source>
        <dbReference type="ARBA" id="ARBA00004141"/>
    </source>
</evidence>
<feature type="transmembrane region" description="Helical" evidence="13">
    <location>
        <begin position="36"/>
        <end position="58"/>
    </location>
</feature>
<dbReference type="RefSeq" id="WP_141789183.1">
    <property type="nucleotide sequence ID" value="NZ_BAAAKX010000001.1"/>
</dbReference>
<keyword evidence="16" id="KW-1185">Reference proteome</keyword>
<comment type="caution">
    <text evidence="15">The sequence shown here is derived from an EMBL/GenBank/DDBJ whole genome shotgun (WGS) entry which is preliminary data.</text>
</comment>
<dbReference type="Pfam" id="PF08022">
    <property type="entry name" value="FAD_binding_8"/>
    <property type="match status" value="1"/>
</dbReference>
<dbReference type="Pfam" id="PF00175">
    <property type="entry name" value="NAD_binding_1"/>
    <property type="match status" value="1"/>
</dbReference>
<dbReference type="InterPro" id="IPR039261">
    <property type="entry name" value="FNR_nucleotide-bd"/>
</dbReference>
<keyword evidence="6" id="KW-0479">Metal-binding</keyword>
<dbReference type="Pfam" id="PF01794">
    <property type="entry name" value="Ferric_reduct"/>
    <property type="match status" value="1"/>
</dbReference>
<dbReference type="Gene3D" id="2.40.30.10">
    <property type="entry name" value="Translation factors"/>
    <property type="match status" value="1"/>
</dbReference>
<dbReference type="GO" id="GO:0051537">
    <property type="term" value="F:2 iron, 2 sulfur cluster binding"/>
    <property type="evidence" value="ECO:0007669"/>
    <property type="project" value="UniProtKB-KW"/>
</dbReference>
<dbReference type="OrthoDB" id="502624at2"/>
<evidence type="ECO:0000313" key="15">
    <source>
        <dbReference type="EMBL" id="TQL61393.1"/>
    </source>
</evidence>